<sequence>MFHNTNVLITGGTGSWGYELVRQLLTHEPRRIIVFSRNEKAQVEMNRELSDGRVEFRIGDIRDSQAIMEVCENIDYVFHLAALKHVTICEDQPNEALKTNVIGTQNVIEAAVENNVKMVINVSTDKAADPSNFYGMTKAIGEKLMVYANLRYAQTRFICVRGGNVLGSNGSVLQLFVRQLRERKPLGITDKKMTRFFMTVQEATELLLQAAAIGVGGETFVMAMPACRIMDLAEILHEEFGEGSPLAWNELGIRPGEKLHEILMSEYESEHAYYFDDKYIVIFPPIEFPDLKGHYAGCPSAAVRTYSSHEQLIPKEEIRKMLARGGFLS</sequence>
<dbReference type="InterPro" id="IPR036291">
    <property type="entry name" value="NAD(P)-bd_dom_sf"/>
</dbReference>
<dbReference type="CDD" id="cd05237">
    <property type="entry name" value="UDP_invert_4-6DH_SDR_e"/>
    <property type="match status" value="1"/>
</dbReference>
<reference evidence="3 4" key="1">
    <citation type="journal article" date="2023" name="Genome Announc.">
        <title>Pan-Genome Analyses of the Genus Cohnella and Proposal of the Novel Species Cohnella silvisoli sp. nov., Isolated from Forest Soil.</title>
        <authorList>
            <person name="Wang C."/>
            <person name="Mao L."/>
            <person name="Bao G."/>
            <person name="Zhu H."/>
        </authorList>
    </citation>
    <scope>NUCLEOTIDE SEQUENCE [LARGE SCALE GENOMIC DNA]</scope>
    <source>
        <strain evidence="3 4">NL03-T5-1</strain>
    </source>
</reference>
<dbReference type="EMBL" id="JASKHM010000020">
    <property type="protein sequence ID" value="MEQ4486316.1"/>
    <property type="molecule type" value="Genomic_DNA"/>
</dbReference>
<gene>
    <name evidence="3" type="ORF">QJS35_28430</name>
</gene>
<dbReference type="RefSeq" id="WP_232190211.1">
    <property type="nucleotide sequence ID" value="NZ_JAIOAP010000029.1"/>
</dbReference>
<dbReference type="SUPFAM" id="SSF51735">
    <property type="entry name" value="NAD(P)-binding Rossmann-fold domains"/>
    <property type="match status" value="1"/>
</dbReference>
<dbReference type="Gene3D" id="3.40.50.720">
    <property type="entry name" value="NAD(P)-binding Rossmann-like Domain"/>
    <property type="match status" value="1"/>
</dbReference>
<organism evidence="3 4">
    <name type="scientific">Cohnella silvisoli</name>
    <dbReference type="NCBI Taxonomy" id="2873699"/>
    <lineage>
        <taxon>Bacteria</taxon>
        <taxon>Bacillati</taxon>
        <taxon>Bacillota</taxon>
        <taxon>Bacilli</taxon>
        <taxon>Bacillales</taxon>
        <taxon>Paenibacillaceae</taxon>
        <taxon>Cohnella</taxon>
    </lineage>
</organism>
<dbReference type="PANTHER" id="PTHR43318">
    <property type="entry name" value="UDP-N-ACETYLGLUCOSAMINE 4,6-DEHYDRATASE"/>
    <property type="match status" value="1"/>
</dbReference>
<evidence type="ECO:0000256" key="1">
    <source>
        <dbReference type="ARBA" id="ARBA00007430"/>
    </source>
</evidence>
<proteinExistence type="inferred from homology"/>
<dbReference type="PANTHER" id="PTHR43318:SF2">
    <property type="entry name" value="UDP-N-ACETYLGLUCOSAMINE 4,6-DEHYDRATASE (INVERTING)"/>
    <property type="match status" value="1"/>
</dbReference>
<feature type="domain" description="Polysaccharide biosynthesis protein CapD-like" evidence="2">
    <location>
        <begin position="7"/>
        <end position="281"/>
    </location>
</feature>
<dbReference type="Proteomes" id="UP001493487">
    <property type="component" value="Unassembled WGS sequence"/>
</dbReference>
<dbReference type="InterPro" id="IPR003869">
    <property type="entry name" value="Polysac_CapD-like"/>
</dbReference>
<evidence type="ECO:0000259" key="2">
    <source>
        <dbReference type="Pfam" id="PF02719"/>
    </source>
</evidence>
<name>A0ABV1L225_9BACL</name>
<evidence type="ECO:0000313" key="4">
    <source>
        <dbReference type="Proteomes" id="UP001493487"/>
    </source>
</evidence>
<dbReference type="InterPro" id="IPR051203">
    <property type="entry name" value="Polysaccharide_Synthase-Rel"/>
</dbReference>
<keyword evidence="4" id="KW-1185">Reference proteome</keyword>
<accession>A0ABV1L225</accession>
<protein>
    <submittedName>
        <fullName evidence="3">SDR family NAD(P)-dependent oxidoreductase</fullName>
    </submittedName>
</protein>
<dbReference type="Pfam" id="PF02719">
    <property type="entry name" value="Polysacc_synt_2"/>
    <property type="match status" value="1"/>
</dbReference>
<evidence type="ECO:0000313" key="3">
    <source>
        <dbReference type="EMBL" id="MEQ4486316.1"/>
    </source>
</evidence>
<comment type="caution">
    <text evidence="3">The sequence shown here is derived from an EMBL/GenBank/DDBJ whole genome shotgun (WGS) entry which is preliminary data.</text>
</comment>
<comment type="similarity">
    <text evidence="1">Belongs to the polysaccharide synthase family.</text>
</comment>